<feature type="domain" description="Fe/B12 periplasmic-binding" evidence="5">
    <location>
        <begin position="94"/>
        <end position="382"/>
    </location>
</feature>
<protein>
    <submittedName>
        <fullName evidence="6">Iron complex transport system substrate-binding protein</fullName>
    </submittedName>
</protein>
<dbReference type="InterPro" id="IPR006311">
    <property type="entry name" value="TAT_signal"/>
</dbReference>
<evidence type="ECO:0000313" key="7">
    <source>
        <dbReference type="Proteomes" id="UP000198541"/>
    </source>
</evidence>
<dbReference type="PROSITE" id="PS50983">
    <property type="entry name" value="FE_B12_PBP"/>
    <property type="match status" value="1"/>
</dbReference>
<proteinExistence type="inferred from homology"/>
<name>A0A1H0BIC2_9ACTO</name>
<keyword evidence="3" id="KW-0813">Transport</keyword>
<organism evidence="6 7">
    <name type="scientific">Actinomyces ruminicola</name>
    <dbReference type="NCBI Taxonomy" id="332524"/>
    <lineage>
        <taxon>Bacteria</taxon>
        <taxon>Bacillati</taxon>
        <taxon>Actinomycetota</taxon>
        <taxon>Actinomycetes</taxon>
        <taxon>Actinomycetales</taxon>
        <taxon>Actinomycetaceae</taxon>
        <taxon>Actinomyces</taxon>
    </lineage>
</organism>
<comment type="similarity">
    <text evidence="2">Belongs to the bacterial solute-binding protein 8 family.</text>
</comment>
<comment type="subcellular location">
    <subcellularLocation>
        <location evidence="1">Cell envelope</location>
    </subcellularLocation>
</comment>
<sequence>MADSVDSVDLADRARGVEHRRAAARARHLSRRSLLAGAVAAGSAALLSACASGGSGTAGSSAAAGNASQRATESFPFTVEHTYGSTTIEAEPTRVAAVSWVDADVVISLGVVPIGMPAVSAGDDGTDAHPWTTEALEALGAGWDTGSAPAVYSAADGVDVEEIAALEPDLILGVHSGMSEKDYQRLSAVAPTLAHPTGAIAYGASWETVTVAVGRALGRSAAAEALVKATTYLVTSTATANPVLSGATYAAAQIDISGPSIALYTTTDSRSQVLGQLGLTPAPAVIAAGVDTEDALSVDLPLEEAEQLNADLLWLQVEDAAAVEAIGDEGRLSRIPAVAAGTALFVTDEVAAMSLAAASPLSLPWCCENHVPEIVAAIEAGRAAATASAAATATAGASAAAS</sequence>
<evidence type="ECO:0000256" key="1">
    <source>
        <dbReference type="ARBA" id="ARBA00004196"/>
    </source>
</evidence>
<keyword evidence="7" id="KW-1185">Reference proteome</keyword>
<dbReference type="Proteomes" id="UP000198541">
    <property type="component" value="Unassembled WGS sequence"/>
</dbReference>
<dbReference type="InterPro" id="IPR051313">
    <property type="entry name" value="Bact_iron-sidero_bind"/>
</dbReference>
<dbReference type="Pfam" id="PF01497">
    <property type="entry name" value="Peripla_BP_2"/>
    <property type="match status" value="1"/>
</dbReference>
<gene>
    <name evidence="6" type="ORF">SAMN05216355_10453</name>
</gene>
<dbReference type="PROSITE" id="PS51318">
    <property type="entry name" value="TAT"/>
    <property type="match status" value="1"/>
</dbReference>
<dbReference type="InterPro" id="IPR002491">
    <property type="entry name" value="ABC_transptr_periplasmic_BD"/>
</dbReference>
<dbReference type="EMBL" id="FNIM01000004">
    <property type="protein sequence ID" value="SDN45183.1"/>
    <property type="molecule type" value="Genomic_DNA"/>
</dbReference>
<evidence type="ECO:0000313" key="6">
    <source>
        <dbReference type="EMBL" id="SDN45183.1"/>
    </source>
</evidence>
<evidence type="ECO:0000256" key="3">
    <source>
        <dbReference type="ARBA" id="ARBA00022448"/>
    </source>
</evidence>
<dbReference type="STRING" id="332524.SAMN04487766_12132"/>
<dbReference type="SUPFAM" id="SSF53807">
    <property type="entry name" value="Helical backbone' metal receptor"/>
    <property type="match status" value="1"/>
</dbReference>
<evidence type="ECO:0000259" key="5">
    <source>
        <dbReference type="PROSITE" id="PS50983"/>
    </source>
</evidence>
<evidence type="ECO:0000256" key="4">
    <source>
        <dbReference type="ARBA" id="ARBA00022729"/>
    </source>
</evidence>
<dbReference type="PANTHER" id="PTHR30532">
    <property type="entry name" value="IRON III DICITRATE-BINDING PERIPLASMIC PROTEIN"/>
    <property type="match status" value="1"/>
</dbReference>
<dbReference type="RefSeq" id="WP_092534533.1">
    <property type="nucleotide sequence ID" value="NZ_FNIM01000004.1"/>
</dbReference>
<dbReference type="AlphaFoldDB" id="A0A1H0BIC2"/>
<reference evidence="7" key="1">
    <citation type="submission" date="2016-10" db="EMBL/GenBank/DDBJ databases">
        <authorList>
            <person name="Varghese N."/>
            <person name="Submissions S."/>
        </authorList>
    </citation>
    <scope>NUCLEOTIDE SEQUENCE [LARGE SCALE GENOMIC DNA]</scope>
    <source>
        <strain evidence="7">DSM 27982</strain>
    </source>
</reference>
<dbReference type="PANTHER" id="PTHR30532:SF24">
    <property type="entry name" value="FERRIC ENTEROBACTIN-BINDING PERIPLASMIC PROTEIN FEPB"/>
    <property type="match status" value="1"/>
</dbReference>
<dbReference type="Gene3D" id="3.40.50.1980">
    <property type="entry name" value="Nitrogenase molybdenum iron protein domain"/>
    <property type="match status" value="2"/>
</dbReference>
<evidence type="ECO:0000256" key="2">
    <source>
        <dbReference type="ARBA" id="ARBA00008814"/>
    </source>
</evidence>
<accession>A0A1H0BIC2</accession>
<dbReference type="GO" id="GO:0030288">
    <property type="term" value="C:outer membrane-bounded periplasmic space"/>
    <property type="evidence" value="ECO:0007669"/>
    <property type="project" value="TreeGrafter"/>
</dbReference>
<dbReference type="GO" id="GO:1901678">
    <property type="term" value="P:iron coordination entity transport"/>
    <property type="evidence" value="ECO:0007669"/>
    <property type="project" value="UniProtKB-ARBA"/>
</dbReference>
<keyword evidence="4" id="KW-0732">Signal</keyword>